<comment type="caution">
    <text evidence="10">The sequence shown here is derived from an EMBL/GenBank/DDBJ whole genome shotgun (WGS) entry which is preliminary data.</text>
</comment>
<evidence type="ECO:0000256" key="3">
    <source>
        <dbReference type="ARBA" id="ARBA00004892"/>
    </source>
</evidence>
<dbReference type="InterPro" id="IPR004628">
    <property type="entry name" value="Man_deHydtase"/>
</dbReference>
<evidence type="ECO:0000256" key="7">
    <source>
        <dbReference type="ARBA" id="ARBA00023211"/>
    </source>
</evidence>
<proteinExistence type="inferred from homology"/>
<keyword evidence="6 9" id="KW-0408">Iron</keyword>
<dbReference type="EMBL" id="JABRWQ010000003">
    <property type="protein sequence ID" value="NRD23091.1"/>
    <property type="molecule type" value="Genomic_DNA"/>
</dbReference>
<gene>
    <name evidence="9 10" type="primary">uxuA</name>
    <name evidence="10" type="ORF">HNV10_07555</name>
</gene>
<accession>A0ABX2E524</accession>
<evidence type="ECO:0000313" key="11">
    <source>
        <dbReference type="Proteomes" id="UP000805085"/>
    </source>
</evidence>
<keyword evidence="8 9" id="KW-0456">Lyase</keyword>
<reference evidence="10 11" key="1">
    <citation type="journal article" date="2015" name="Int. J. Syst. Evol. Microbiol.">
        <title>Winogradskyella litoriviva sp. nov., isolated from coastal seawater.</title>
        <authorList>
            <person name="Nedashkovskaya O.I."/>
            <person name="Kukhlevskiy A.D."/>
            <person name="Zhukova N.V."/>
            <person name="Kim S.J."/>
            <person name="Rhee S.K."/>
            <person name="Mikhailov V.V."/>
        </authorList>
    </citation>
    <scope>NUCLEOTIDE SEQUENCE [LARGE SCALE GENOMIC DNA]</scope>
    <source>
        <strain evidence="10 11">KMM6491</strain>
    </source>
</reference>
<evidence type="ECO:0000256" key="4">
    <source>
        <dbReference type="ARBA" id="ARBA00007389"/>
    </source>
</evidence>
<dbReference type="NCBIfam" id="TIGR00695">
    <property type="entry name" value="uxuA"/>
    <property type="match status" value="1"/>
</dbReference>
<evidence type="ECO:0000313" key="10">
    <source>
        <dbReference type="EMBL" id="NRD23091.1"/>
    </source>
</evidence>
<dbReference type="Proteomes" id="UP000805085">
    <property type="component" value="Unassembled WGS sequence"/>
</dbReference>
<comment type="function">
    <text evidence="2 9">Catalyzes the dehydration of D-mannonate.</text>
</comment>
<comment type="similarity">
    <text evidence="4 9">Belongs to the mannonate dehydratase family.</text>
</comment>
<evidence type="ECO:0000256" key="1">
    <source>
        <dbReference type="ARBA" id="ARBA00001794"/>
    </source>
</evidence>
<comment type="pathway">
    <text evidence="3 9">Carbohydrate metabolism; pentose and glucuronate interconversion.</text>
</comment>
<dbReference type="PIRSF" id="PIRSF016049">
    <property type="entry name" value="Man_dehyd"/>
    <property type="match status" value="1"/>
</dbReference>
<dbReference type="PANTHER" id="PTHR30387:SF2">
    <property type="entry name" value="MANNONATE DEHYDRATASE"/>
    <property type="match status" value="1"/>
</dbReference>
<comment type="cofactor">
    <cofactor evidence="9">
        <name>Fe(2+)</name>
        <dbReference type="ChEBI" id="CHEBI:29033"/>
    </cofactor>
    <cofactor evidence="9">
        <name>Mn(2+)</name>
        <dbReference type="ChEBI" id="CHEBI:29035"/>
    </cofactor>
</comment>
<name>A0ABX2E524_9FLAO</name>
<dbReference type="NCBIfam" id="NF003027">
    <property type="entry name" value="PRK03906.1"/>
    <property type="match status" value="1"/>
</dbReference>
<dbReference type="Gene3D" id="3.20.20.150">
    <property type="entry name" value="Divalent-metal-dependent TIM barrel enzymes"/>
    <property type="match status" value="1"/>
</dbReference>
<sequence>MSLKLEQTWRWYGPNDPVSLLDIKQSGATGIVSALHQVPNGEVWTVADINQRKAEIESVGLTWSVVESVPIHENIKTKSGDYKKFIENYKQTLLNLGACGIDIVCYNFMPVLDWTRTNLDYEVDDKSTALRFEAAAFAAFELFLLRRPGAENDYTETQKENAKRFLENASDEDQKTLVRNIIAGLPGAEEGYTLEEFNAILATYNKIGPKELKANLFSFLSEIIPAAEKAGVLMCIHPDDPPFPILGLPRVVSTEQDIVELYDAVKSPNNGLTFCTGSFGVRADNDLAGMVERLGDRIHFIHLRATKRDAEGNFHEADHLDGDVDMYAVMKALVIEQQKRAASGRKDLRMPFRPDHGHKMLDDLKKKTNPGYSGIGRLRGLAELRGLELGIRRSL</sequence>
<dbReference type="InterPro" id="IPR036237">
    <property type="entry name" value="Xyl_isomerase-like_sf"/>
</dbReference>
<evidence type="ECO:0000256" key="2">
    <source>
        <dbReference type="ARBA" id="ARBA00002713"/>
    </source>
</evidence>
<dbReference type="SUPFAM" id="SSF51658">
    <property type="entry name" value="Xylose isomerase-like"/>
    <property type="match status" value="1"/>
</dbReference>
<dbReference type="PANTHER" id="PTHR30387">
    <property type="entry name" value="MANNONATE DEHYDRATASE"/>
    <property type="match status" value="1"/>
</dbReference>
<organism evidence="10 11">
    <name type="scientific">Winogradskyella litoriviva</name>
    <dbReference type="NCBI Taxonomy" id="1220182"/>
    <lineage>
        <taxon>Bacteria</taxon>
        <taxon>Pseudomonadati</taxon>
        <taxon>Bacteroidota</taxon>
        <taxon>Flavobacteriia</taxon>
        <taxon>Flavobacteriales</taxon>
        <taxon>Flavobacteriaceae</taxon>
        <taxon>Winogradskyella</taxon>
    </lineage>
</organism>
<dbReference type="EC" id="4.2.1.8" evidence="5 9"/>
<protein>
    <recommendedName>
        <fullName evidence="5 9">Mannonate dehydratase</fullName>
        <ecNumber evidence="5 9">4.2.1.8</ecNumber>
    </recommendedName>
    <alternativeName>
        <fullName evidence="9">D-mannonate hydro-lyase</fullName>
    </alternativeName>
</protein>
<evidence type="ECO:0000256" key="5">
    <source>
        <dbReference type="ARBA" id="ARBA00012927"/>
    </source>
</evidence>
<dbReference type="GO" id="GO:0008927">
    <property type="term" value="F:mannonate dehydratase activity"/>
    <property type="evidence" value="ECO:0007669"/>
    <property type="project" value="UniProtKB-EC"/>
</dbReference>
<keyword evidence="7 9" id="KW-0464">Manganese</keyword>
<evidence type="ECO:0000256" key="8">
    <source>
        <dbReference type="ARBA" id="ARBA00023239"/>
    </source>
</evidence>
<evidence type="ECO:0000256" key="6">
    <source>
        <dbReference type="ARBA" id="ARBA00023004"/>
    </source>
</evidence>
<keyword evidence="11" id="KW-1185">Reference proteome</keyword>
<dbReference type="RefSeq" id="WP_173300728.1">
    <property type="nucleotide sequence ID" value="NZ_JABRWQ010000003.1"/>
</dbReference>
<dbReference type="HAMAP" id="MF_00106">
    <property type="entry name" value="UxuA"/>
    <property type="match status" value="1"/>
</dbReference>
<dbReference type="Pfam" id="PF03786">
    <property type="entry name" value="UxuA"/>
    <property type="match status" value="1"/>
</dbReference>
<evidence type="ECO:0000256" key="9">
    <source>
        <dbReference type="HAMAP-Rule" id="MF_00106"/>
    </source>
</evidence>
<comment type="catalytic activity">
    <reaction evidence="1 9">
        <text>D-mannonate = 2-dehydro-3-deoxy-D-gluconate + H2O</text>
        <dbReference type="Rhea" id="RHEA:20097"/>
        <dbReference type="ChEBI" id="CHEBI:15377"/>
        <dbReference type="ChEBI" id="CHEBI:17767"/>
        <dbReference type="ChEBI" id="CHEBI:57990"/>
        <dbReference type="EC" id="4.2.1.8"/>
    </reaction>
</comment>